<dbReference type="SUPFAM" id="SSF54076">
    <property type="entry name" value="RNase A-like"/>
    <property type="match status" value="1"/>
</dbReference>
<dbReference type="Ensembl" id="ENSNGAT00000014351.1">
    <property type="protein sequence ID" value="ENSNGAP00000008843.1"/>
    <property type="gene ID" value="ENSNGAG00000011713.1"/>
</dbReference>
<evidence type="ECO:0000256" key="6">
    <source>
        <dbReference type="ARBA" id="ARBA00022759"/>
    </source>
</evidence>
<comment type="similarity">
    <text evidence="2 13">Belongs to the pancreatic ribonuclease family.</text>
</comment>
<dbReference type="PROSITE" id="PS00127">
    <property type="entry name" value="RNASE_PANCREATIC"/>
    <property type="match status" value="1"/>
</dbReference>
<evidence type="ECO:0000256" key="3">
    <source>
        <dbReference type="ARBA" id="ARBA00012569"/>
    </source>
</evidence>
<evidence type="ECO:0000256" key="5">
    <source>
        <dbReference type="ARBA" id="ARBA00022722"/>
    </source>
</evidence>
<keyword evidence="7 13" id="KW-0378">Hydrolase</keyword>
<comment type="catalytic activity">
    <reaction evidence="11">
        <text>an [RNA] containing uridine + H2O = an [RNA]-3'-uridine-3'-phosphate + a 5'-hydroxy-ribonucleotide-3'-[RNA].</text>
        <dbReference type="EC" id="4.6.1.18"/>
    </reaction>
</comment>
<evidence type="ECO:0000256" key="4">
    <source>
        <dbReference type="ARBA" id="ARBA00022525"/>
    </source>
</evidence>
<keyword evidence="13" id="KW-0732">Signal</keyword>
<feature type="domain" description="Ribonuclease A-domain" evidence="14">
    <location>
        <begin position="29"/>
        <end position="153"/>
    </location>
</feature>
<comment type="subcellular location">
    <subcellularLocation>
        <location evidence="1">Secreted</location>
    </subcellularLocation>
</comment>
<dbReference type="FunFam" id="3.10.130.10:FF:000001">
    <property type="entry name" value="Ribonuclease pancreatic"/>
    <property type="match status" value="1"/>
</dbReference>
<evidence type="ECO:0000256" key="2">
    <source>
        <dbReference type="ARBA" id="ARBA00005600"/>
    </source>
</evidence>
<evidence type="ECO:0000259" key="14">
    <source>
        <dbReference type="SMART" id="SM00092"/>
    </source>
</evidence>
<evidence type="ECO:0000256" key="7">
    <source>
        <dbReference type="ARBA" id="ARBA00022801"/>
    </source>
</evidence>
<keyword evidence="4" id="KW-0964">Secreted</keyword>
<keyword evidence="5 13" id="KW-0540">Nuclease</keyword>
<sequence>MALEKSVVLFPLLVLVLLVLGWVQPSLGKESSAEKFLRQHVDSIDSPGNLSPTYCNQMMLRRNMTKGSCKPVNTFVHEPLKDIKAVCFQENVTCKNGNSNCYKSHASLHITDCRTISSSKYPDCAYKTSQEQKHIIVACEGDPFVPVHYDASV</sequence>
<accession>A0A8C6W5F7</accession>
<gene>
    <name evidence="15" type="primary">Rnase1</name>
</gene>
<dbReference type="Gene3D" id="3.10.130.10">
    <property type="entry name" value="Ribonuclease A-like domain"/>
    <property type="match status" value="1"/>
</dbReference>
<dbReference type="GO" id="GO:0016787">
    <property type="term" value="F:hydrolase activity"/>
    <property type="evidence" value="ECO:0007669"/>
    <property type="project" value="UniProtKB-KW"/>
</dbReference>
<dbReference type="GeneID" id="103733657"/>
<evidence type="ECO:0000256" key="9">
    <source>
        <dbReference type="ARBA" id="ARBA00023239"/>
    </source>
</evidence>
<dbReference type="Proteomes" id="UP000694381">
    <property type="component" value="Unassembled WGS sequence"/>
</dbReference>
<dbReference type="InterPro" id="IPR036816">
    <property type="entry name" value="RNaseA-like_dom_sf"/>
</dbReference>
<feature type="chain" id="PRO_5034972024" description="pancreatic ribonuclease" evidence="13">
    <location>
        <begin position="29"/>
        <end position="153"/>
    </location>
</feature>
<dbReference type="InterPro" id="IPR001427">
    <property type="entry name" value="RNaseA"/>
</dbReference>
<dbReference type="RefSeq" id="XP_008830769.1">
    <property type="nucleotide sequence ID" value="XM_008832547.3"/>
</dbReference>
<dbReference type="KEGG" id="ngi:103733657"/>
<dbReference type="EC" id="4.6.1.18" evidence="3"/>
<evidence type="ECO:0000313" key="16">
    <source>
        <dbReference type="Proteomes" id="UP000694381"/>
    </source>
</evidence>
<dbReference type="OMA" id="CVQPSLG"/>
<keyword evidence="8" id="KW-1015">Disulfide bond</keyword>
<evidence type="ECO:0000256" key="8">
    <source>
        <dbReference type="ARBA" id="ARBA00023157"/>
    </source>
</evidence>
<keyword evidence="9" id="KW-0456">Lyase</keyword>
<keyword evidence="16" id="KW-1185">Reference proteome</keyword>
<evidence type="ECO:0000256" key="13">
    <source>
        <dbReference type="RuleBase" id="RU000651"/>
    </source>
</evidence>
<dbReference type="PRINTS" id="PR00794">
    <property type="entry name" value="RIBONUCLEASE"/>
</dbReference>
<evidence type="ECO:0000256" key="12">
    <source>
        <dbReference type="ARBA" id="ARBA00034055"/>
    </source>
</evidence>
<name>A0A8C6W5F7_NANGA</name>
<dbReference type="AlphaFoldDB" id="A0A8C6W5F7"/>
<dbReference type="GO" id="GO:0003676">
    <property type="term" value="F:nucleic acid binding"/>
    <property type="evidence" value="ECO:0007669"/>
    <property type="project" value="InterPro"/>
</dbReference>
<dbReference type="PANTHER" id="PTHR11437">
    <property type="entry name" value="RIBONUCLEASE"/>
    <property type="match status" value="1"/>
</dbReference>
<dbReference type="PANTHER" id="PTHR11437:SF24">
    <property type="entry name" value="RIBONUCLEASE PANCREATIC"/>
    <property type="match status" value="1"/>
</dbReference>
<feature type="signal peptide" evidence="13">
    <location>
        <begin position="1"/>
        <end position="28"/>
    </location>
</feature>
<dbReference type="CDD" id="cd06265">
    <property type="entry name" value="RNase_A_canonical"/>
    <property type="match status" value="1"/>
</dbReference>
<reference evidence="15" key="1">
    <citation type="submission" date="2025-08" db="UniProtKB">
        <authorList>
            <consortium name="Ensembl"/>
        </authorList>
    </citation>
    <scope>IDENTIFICATION</scope>
</reference>
<evidence type="ECO:0000313" key="15">
    <source>
        <dbReference type="Ensembl" id="ENSNGAP00000008843.1"/>
    </source>
</evidence>
<comment type="function">
    <text evidence="10">Endonuclease that catalyzes the cleavage of RNA on the 3' side of pyrimidine nucleotides. Acts on single-stranded and double-stranded RNA.</text>
</comment>
<dbReference type="InterPro" id="IPR023412">
    <property type="entry name" value="RNaseA_domain"/>
</dbReference>
<dbReference type="OrthoDB" id="8573660at2759"/>
<dbReference type="GeneTree" id="ENSGT00940000160869"/>
<organism evidence="15 16">
    <name type="scientific">Nannospalax galili</name>
    <name type="common">Northern Israeli blind subterranean mole rat</name>
    <name type="synonym">Spalax galili</name>
    <dbReference type="NCBI Taxonomy" id="1026970"/>
    <lineage>
        <taxon>Eukaryota</taxon>
        <taxon>Metazoa</taxon>
        <taxon>Chordata</taxon>
        <taxon>Craniata</taxon>
        <taxon>Vertebrata</taxon>
        <taxon>Euteleostomi</taxon>
        <taxon>Mammalia</taxon>
        <taxon>Eutheria</taxon>
        <taxon>Euarchontoglires</taxon>
        <taxon>Glires</taxon>
        <taxon>Rodentia</taxon>
        <taxon>Myomorpha</taxon>
        <taxon>Muroidea</taxon>
        <taxon>Spalacidae</taxon>
        <taxon>Spalacinae</taxon>
        <taxon>Nannospalax</taxon>
    </lineage>
</organism>
<dbReference type="GO" id="GO:0004522">
    <property type="term" value="F:ribonuclease A activity"/>
    <property type="evidence" value="ECO:0007669"/>
    <property type="project" value="UniProtKB-EC"/>
</dbReference>
<dbReference type="InterPro" id="IPR023411">
    <property type="entry name" value="RNaseA_AS"/>
</dbReference>
<dbReference type="SMART" id="SM00092">
    <property type="entry name" value="RNAse_Pc"/>
    <property type="match status" value="1"/>
</dbReference>
<dbReference type="RefSeq" id="XP_008830768.1">
    <property type="nucleotide sequence ID" value="XM_008832546.3"/>
</dbReference>
<protein>
    <recommendedName>
        <fullName evidence="3">pancreatic ribonuclease</fullName>
        <ecNumber evidence="3">4.6.1.18</ecNumber>
    </recommendedName>
</protein>
<proteinExistence type="inferred from homology"/>
<dbReference type="RefSeq" id="XP_008830770.1">
    <property type="nucleotide sequence ID" value="XM_008832548.2"/>
</dbReference>
<dbReference type="Pfam" id="PF00074">
    <property type="entry name" value="RnaseA"/>
    <property type="match status" value="1"/>
</dbReference>
<keyword evidence="6 13" id="KW-0255">Endonuclease</keyword>
<dbReference type="GO" id="GO:0005576">
    <property type="term" value="C:extracellular region"/>
    <property type="evidence" value="ECO:0007669"/>
    <property type="project" value="UniProtKB-SubCell"/>
</dbReference>
<comment type="catalytic activity">
    <reaction evidence="12">
        <text>an [RNA] containing cytidine + H2O = an [RNA]-3'-cytidine-3'-phosphate + a 5'-hydroxy-ribonucleotide-3'-[RNA].</text>
        <dbReference type="EC" id="4.6.1.18"/>
    </reaction>
</comment>
<dbReference type="GO" id="GO:0050830">
    <property type="term" value="P:defense response to Gram-positive bacterium"/>
    <property type="evidence" value="ECO:0007669"/>
    <property type="project" value="TreeGrafter"/>
</dbReference>
<reference evidence="15" key="2">
    <citation type="submission" date="2025-09" db="UniProtKB">
        <authorList>
            <consortium name="Ensembl"/>
        </authorList>
    </citation>
    <scope>IDENTIFICATION</scope>
</reference>
<dbReference type="CTD" id="6035"/>
<evidence type="ECO:0000256" key="10">
    <source>
        <dbReference type="ARBA" id="ARBA00025216"/>
    </source>
</evidence>
<evidence type="ECO:0000256" key="1">
    <source>
        <dbReference type="ARBA" id="ARBA00004613"/>
    </source>
</evidence>
<evidence type="ECO:0000256" key="11">
    <source>
        <dbReference type="ARBA" id="ARBA00034016"/>
    </source>
</evidence>